<dbReference type="Pfam" id="PF12937">
    <property type="entry name" value="F-box-like"/>
    <property type="match status" value="1"/>
</dbReference>
<dbReference type="InterPro" id="IPR036047">
    <property type="entry name" value="F-box-like_dom_sf"/>
</dbReference>
<proteinExistence type="predicted"/>
<evidence type="ECO:0000313" key="3">
    <source>
        <dbReference type="Proteomes" id="UP000231279"/>
    </source>
</evidence>
<evidence type="ECO:0000313" key="2">
    <source>
        <dbReference type="EMBL" id="PIN25802.1"/>
    </source>
</evidence>
<reference evidence="3" key="1">
    <citation type="journal article" date="2018" name="Gigascience">
        <title>Genome assembly of the Pink Ipe (Handroanthus impetiginosus, Bignoniaceae), a highly valued, ecologically keystone Neotropical timber forest tree.</title>
        <authorList>
            <person name="Silva-Junior O.B."/>
            <person name="Grattapaglia D."/>
            <person name="Novaes E."/>
            <person name="Collevatti R.G."/>
        </authorList>
    </citation>
    <scope>NUCLEOTIDE SEQUENCE [LARGE SCALE GENOMIC DNA]</scope>
    <source>
        <strain evidence="3">cv. UFG-1</strain>
    </source>
</reference>
<dbReference type="Gene3D" id="1.20.1280.50">
    <property type="match status" value="1"/>
</dbReference>
<dbReference type="InterPro" id="IPR001810">
    <property type="entry name" value="F-box_dom"/>
</dbReference>
<dbReference type="OrthoDB" id="6362633at2759"/>
<dbReference type="SUPFAM" id="SSF52047">
    <property type="entry name" value="RNI-like"/>
    <property type="match status" value="2"/>
</dbReference>
<accession>A0A2G9I7S3</accession>
<dbReference type="Proteomes" id="UP000231279">
    <property type="component" value="Unassembled WGS sequence"/>
</dbReference>
<dbReference type="FunFam" id="3.80.10.10:FF:002366">
    <property type="entry name" value="Uncharacterized protein"/>
    <property type="match status" value="1"/>
</dbReference>
<organism evidence="2 3">
    <name type="scientific">Handroanthus impetiginosus</name>
    <dbReference type="NCBI Taxonomy" id="429701"/>
    <lineage>
        <taxon>Eukaryota</taxon>
        <taxon>Viridiplantae</taxon>
        <taxon>Streptophyta</taxon>
        <taxon>Embryophyta</taxon>
        <taxon>Tracheophyta</taxon>
        <taxon>Spermatophyta</taxon>
        <taxon>Magnoliopsida</taxon>
        <taxon>eudicotyledons</taxon>
        <taxon>Gunneridae</taxon>
        <taxon>Pentapetalae</taxon>
        <taxon>asterids</taxon>
        <taxon>lamiids</taxon>
        <taxon>Lamiales</taxon>
        <taxon>Bignoniaceae</taxon>
        <taxon>Crescentiina</taxon>
        <taxon>Tabebuia alliance</taxon>
        <taxon>Handroanthus</taxon>
    </lineage>
</organism>
<dbReference type="InterPro" id="IPR050648">
    <property type="entry name" value="F-box_LRR-repeat"/>
</dbReference>
<protein>
    <submittedName>
        <fullName evidence="2">Leucine rich repeat protein</fullName>
    </submittedName>
</protein>
<dbReference type="GO" id="GO:0005737">
    <property type="term" value="C:cytoplasm"/>
    <property type="evidence" value="ECO:0007669"/>
    <property type="project" value="TreeGrafter"/>
</dbReference>
<dbReference type="PANTHER" id="PTHR13382:SF21">
    <property type="entry name" value="OS12G0601000 PROTEIN"/>
    <property type="match status" value="1"/>
</dbReference>
<comment type="caution">
    <text evidence="2">The sequence shown here is derived from an EMBL/GenBank/DDBJ whole genome shotgun (WGS) entry which is preliminary data.</text>
</comment>
<evidence type="ECO:0000259" key="1">
    <source>
        <dbReference type="PROSITE" id="PS50181"/>
    </source>
</evidence>
<feature type="domain" description="F-box" evidence="1">
    <location>
        <begin position="130"/>
        <end position="174"/>
    </location>
</feature>
<dbReference type="STRING" id="429701.A0A2G9I7S3"/>
<sequence>MQGHQPHPATPISDAAFLIKRGKKRGNYNCGRCGLPKKGHKCPYTTGNDDVSTPVSTPAAGGESPAVTALSSASMAAASGKVVSMTPPSVVRPLPPSRRRRALSFDDVSVADSIDELEDEGFDLEEDPDPDSSGNLPASCLWEVLRRLPPAGLLSAARVCKGWRETTRRLWRAAEELRLRVPAKAQIGFVGSVLQKCPGLLKLSLMIESDVDATMLACIAFSCPNLQSLEISTSDSSINRILGDELSRFIADKRCLTSLKMEGCCNLGGFVFSSTSLSTLWLSDLHSLSKMVFNCPNLKEISLDFSRQENDSTDLTIVVDALGRSCPKLQSIHIASIRLSHDVVLALGAANLRGLRMLSLVLGSEITDASVAAIASSFSKLELLDLSGSSISDSGIGMICNVFPETLSKLLLALCPNITSSGIQFAAAQLPRLELLDCGMTICDANSEKSTDEEDNDSELQKTPNSKLHLIYQKLIIKHNRLKKLSLWGCSGLDALYLNCPHLNDLNLNSCRNLHPERLLLQCPNLERVHASDCENMLVNTIETQVCNDFSAVENHFPLKRLPDGSKRVRVPYFSSPQPSDDEKKWRRPVKRQCAVIVAA</sequence>
<gene>
    <name evidence="2" type="ORF">CDL12_01448</name>
</gene>
<dbReference type="AlphaFoldDB" id="A0A2G9I7S3"/>
<dbReference type="InterPro" id="IPR032675">
    <property type="entry name" value="LRR_dom_sf"/>
</dbReference>
<dbReference type="Gene3D" id="3.80.10.10">
    <property type="entry name" value="Ribonuclease Inhibitor"/>
    <property type="match status" value="2"/>
</dbReference>
<keyword evidence="3" id="KW-1185">Reference proteome</keyword>
<dbReference type="PANTHER" id="PTHR13382">
    <property type="entry name" value="MITOCHONDRIAL ATP SYNTHASE COUPLING FACTOR B"/>
    <property type="match status" value="1"/>
</dbReference>
<dbReference type="EMBL" id="NKXS01000179">
    <property type="protein sequence ID" value="PIN25802.1"/>
    <property type="molecule type" value="Genomic_DNA"/>
</dbReference>
<dbReference type="SUPFAM" id="SSF81383">
    <property type="entry name" value="F-box domain"/>
    <property type="match status" value="1"/>
</dbReference>
<dbReference type="PROSITE" id="PS50181">
    <property type="entry name" value="FBOX"/>
    <property type="match status" value="1"/>
</dbReference>
<name>A0A2G9I7S3_9LAMI</name>